<gene>
    <name evidence="2" type="ORF">UFOPK3482_00756</name>
</gene>
<sequence>MSAKPIFKEVIRPPLWLILFMYFMLDSLVLAIWAAFDSVAAINALAIATVLGLVGIYLATSSIQVRDGELIIKKAHIPLAYLTEPIVIKKREFALQRTRFADPAAYFATTFWISEGIKVKVQDERDPTPYWLISTRRAEELKKILEN</sequence>
<dbReference type="EMBL" id="CAFBLZ010000058">
    <property type="protein sequence ID" value="CAB4886235.1"/>
    <property type="molecule type" value="Genomic_DNA"/>
</dbReference>
<organism evidence="2">
    <name type="scientific">freshwater metagenome</name>
    <dbReference type="NCBI Taxonomy" id="449393"/>
    <lineage>
        <taxon>unclassified sequences</taxon>
        <taxon>metagenomes</taxon>
        <taxon>ecological metagenomes</taxon>
    </lineage>
</organism>
<keyword evidence="1" id="KW-1133">Transmembrane helix</keyword>
<accession>A0A6J7EYI3</accession>
<keyword evidence="1" id="KW-0472">Membrane</keyword>
<dbReference type="Pfam" id="PF11292">
    <property type="entry name" value="DUF3093"/>
    <property type="match status" value="1"/>
</dbReference>
<proteinExistence type="predicted"/>
<feature type="transmembrane region" description="Helical" evidence="1">
    <location>
        <begin position="42"/>
        <end position="60"/>
    </location>
</feature>
<feature type="transmembrane region" description="Helical" evidence="1">
    <location>
        <begin position="15"/>
        <end position="36"/>
    </location>
</feature>
<dbReference type="InterPro" id="IPR021443">
    <property type="entry name" value="DUF3093"/>
</dbReference>
<name>A0A6J7EYI3_9ZZZZ</name>
<dbReference type="AlphaFoldDB" id="A0A6J7EYI3"/>
<protein>
    <submittedName>
        <fullName evidence="2">Unannotated protein</fullName>
    </submittedName>
</protein>
<keyword evidence="1" id="KW-0812">Transmembrane</keyword>
<reference evidence="2" key="1">
    <citation type="submission" date="2020-05" db="EMBL/GenBank/DDBJ databases">
        <authorList>
            <person name="Chiriac C."/>
            <person name="Salcher M."/>
            <person name="Ghai R."/>
            <person name="Kavagutti S V."/>
        </authorList>
    </citation>
    <scope>NUCLEOTIDE SEQUENCE</scope>
</reference>
<evidence type="ECO:0000256" key="1">
    <source>
        <dbReference type="SAM" id="Phobius"/>
    </source>
</evidence>
<evidence type="ECO:0000313" key="2">
    <source>
        <dbReference type="EMBL" id="CAB4886235.1"/>
    </source>
</evidence>